<keyword evidence="3" id="KW-0560">Oxidoreductase</keyword>
<dbReference type="GO" id="GO:0005507">
    <property type="term" value="F:copper ion binding"/>
    <property type="evidence" value="ECO:0007669"/>
    <property type="project" value="InterPro"/>
</dbReference>
<feature type="compositionally biased region" description="Low complexity" evidence="5">
    <location>
        <begin position="43"/>
        <end position="55"/>
    </location>
</feature>
<dbReference type="PROSITE" id="PS00080">
    <property type="entry name" value="MULTICOPPER_OXIDASE2"/>
    <property type="match status" value="1"/>
</dbReference>
<dbReference type="InterPro" id="IPR011707">
    <property type="entry name" value="Cu-oxidase-like_N"/>
</dbReference>
<evidence type="ECO:0000256" key="4">
    <source>
        <dbReference type="ARBA" id="ARBA00023008"/>
    </source>
</evidence>
<feature type="domain" description="Plastocyanin-like" evidence="8">
    <location>
        <begin position="440"/>
        <end position="558"/>
    </location>
</feature>
<dbReference type="InterPro" id="IPR045087">
    <property type="entry name" value="Cu-oxidase_fam"/>
</dbReference>
<dbReference type="OrthoDB" id="2121828at2759"/>
<evidence type="ECO:0000313" key="11">
    <source>
        <dbReference type="Proteomes" id="UP000235371"/>
    </source>
</evidence>
<keyword evidence="2" id="KW-0479">Metal-binding</keyword>
<comment type="similarity">
    <text evidence="1">Belongs to the multicopper oxidase family.</text>
</comment>
<feature type="region of interest" description="Disordered" evidence="5">
    <location>
        <begin position="43"/>
        <end position="66"/>
    </location>
</feature>
<dbReference type="InterPro" id="IPR001117">
    <property type="entry name" value="Cu-oxidase_2nd"/>
</dbReference>
<dbReference type="GO" id="GO:0016491">
    <property type="term" value="F:oxidoreductase activity"/>
    <property type="evidence" value="ECO:0007669"/>
    <property type="project" value="UniProtKB-KW"/>
</dbReference>
<evidence type="ECO:0000256" key="3">
    <source>
        <dbReference type="ARBA" id="ARBA00023002"/>
    </source>
</evidence>
<dbReference type="PANTHER" id="PTHR11709">
    <property type="entry name" value="MULTI-COPPER OXIDASE"/>
    <property type="match status" value="1"/>
</dbReference>
<dbReference type="EMBL" id="KZ613846">
    <property type="protein sequence ID" value="PMD57456.1"/>
    <property type="molecule type" value="Genomic_DNA"/>
</dbReference>
<feature type="domain" description="Plastocyanin-like" evidence="9">
    <location>
        <begin position="79"/>
        <end position="194"/>
    </location>
</feature>
<dbReference type="SUPFAM" id="SSF49503">
    <property type="entry name" value="Cupredoxins"/>
    <property type="match status" value="3"/>
</dbReference>
<evidence type="ECO:0000313" key="10">
    <source>
        <dbReference type="EMBL" id="PMD57456.1"/>
    </source>
</evidence>
<evidence type="ECO:0000256" key="2">
    <source>
        <dbReference type="ARBA" id="ARBA00022723"/>
    </source>
</evidence>
<dbReference type="AlphaFoldDB" id="A0A2J6T368"/>
<dbReference type="Pfam" id="PF07732">
    <property type="entry name" value="Cu-oxidase_3"/>
    <property type="match status" value="1"/>
</dbReference>
<dbReference type="PROSITE" id="PS00079">
    <property type="entry name" value="MULTICOPPER_OXIDASE1"/>
    <property type="match status" value="1"/>
</dbReference>
<dbReference type="InParanoid" id="A0A2J6T368"/>
<dbReference type="Pfam" id="PF00394">
    <property type="entry name" value="Cu-oxidase"/>
    <property type="match status" value="1"/>
</dbReference>
<keyword evidence="6" id="KW-0732">Signal</keyword>
<dbReference type="FunFam" id="2.60.40.420:FF:000021">
    <property type="entry name" value="Extracellular dihydrogeodin oxidase/laccase"/>
    <property type="match status" value="1"/>
</dbReference>
<dbReference type="RefSeq" id="XP_024734360.1">
    <property type="nucleotide sequence ID" value="XM_024887039.1"/>
</dbReference>
<dbReference type="PANTHER" id="PTHR11709:SF145">
    <property type="entry name" value="LCC1"/>
    <property type="match status" value="1"/>
</dbReference>
<evidence type="ECO:0000256" key="6">
    <source>
        <dbReference type="SAM" id="SignalP"/>
    </source>
</evidence>
<gene>
    <name evidence="10" type="ORF">K444DRAFT_665022</name>
</gene>
<dbReference type="InterPro" id="IPR011706">
    <property type="entry name" value="Cu-oxidase_C"/>
</dbReference>
<protein>
    <submittedName>
        <fullName evidence="10">Multicopper oxidase</fullName>
    </submittedName>
</protein>
<feature type="domain" description="Plastocyanin-like" evidence="7">
    <location>
        <begin position="205"/>
        <end position="343"/>
    </location>
</feature>
<dbReference type="InterPro" id="IPR008972">
    <property type="entry name" value="Cupredoxin"/>
</dbReference>
<dbReference type="CDD" id="cd13854">
    <property type="entry name" value="CuRO_1_MaLCC_like"/>
    <property type="match status" value="1"/>
</dbReference>
<dbReference type="InterPro" id="IPR002355">
    <property type="entry name" value="Cu_oxidase_Cu_BS"/>
</dbReference>
<evidence type="ECO:0000259" key="9">
    <source>
        <dbReference type="Pfam" id="PF07732"/>
    </source>
</evidence>
<evidence type="ECO:0000256" key="5">
    <source>
        <dbReference type="SAM" id="MobiDB-lite"/>
    </source>
</evidence>
<dbReference type="Proteomes" id="UP000235371">
    <property type="component" value="Unassembled WGS sequence"/>
</dbReference>
<dbReference type="GeneID" id="36595115"/>
<dbReference type="InterPro" id="IPR033138">
    <property type="entry name" value="Cu_oxidase_CS"/>
</dbReference>
<feature type="chain" id="PRO_5014453580" evidence="6">
    <location>
        <begin position="20"/>
        <end position="601"/>
    </location>
</feature>
<reference evidence="10 11" key="1">
    <citation type="submission" date="2016-04" db="EMBL/GenBank/DDBJ databases">
        <title>A degradative enzymes factory behind the ericoid mycorrhizal symbiosis.</title>
        <authorList>
            <consortium name="DOE Joint Genome Institute"/>
            <person name="Martino E."/>
            <person name="Morin E."/>
            <person name="Grelet G."/>
            <person name="Kuo A."/>
            <person name="Kohler A."/>
            <person name="Daghino S."/>
            <person name="Barry K."/>
            <person name="Choi C."/>
            <person name="Cichocki N."/>
            <person name="Clum A."/>
            <person name="Copeland A."/>
            <person name="Hainaut M."/>
            <person name="Haridas S."/>
            <person name="Labutti K."/>
            <person name="Lindquist E."/>
            <person name="Lipzen A."/>
            <person name="Khouja H.-R."/>
            <person name="Murat C."/>
            <person name="Ohm R."/>
            <person name="Olson A."/>
            <person name="Spatafora J."/>
            <person name="Veneault-Fourrey C."/>
            <person name="Henrissat B."/>
            <person name="Grigoriev I."/>
            <person name="Martin F."/>
            <person name="Perotto S."/>
        </authorList>
    </citation>
    <scope>NUCLEOTIDE SEQUENCE [LARGE SCALE GENOMIC DNA]</scope>
    <source>
        <strain evidence="10 11">E</strain>
    </source>
</reference>
<dbReference type="Pfam" id="PF07731">
    <property type="entry name" value="Cu-oxidase_2"/>
    <property type="match status" value="1"/>
</dbReference>
<organism evidence="10 11">
    <name type="scientific">Hyaloscypha bicolor E</name>
    <dbReference type="NCBI Taxonomy" id="1095630"/>
    <lineage>
        <taxon>Eukaryota</taxon>
        <taxon>Fungi</taxon>
        <taxon>Dikarya</taxon>
        <taxon>Ascomycota</taxon>
        <taxon>Pezizomycotina</taxon>
        <taxon>Leotiomycetes</taxon>
        <taxon>Helotiales</taxon>
        <taxon>Hyaloscyphaceae</taxon>
        <taxon>Hyaloscypha</taxon>
        <taxon>Hyaloscypha bicolor</taxon>
    </lineage>
</organism>
<feature type="signal peptide" evidence="6">
    <location>
        <begin position="1"/>
        <end position="19"/>
    </location>
</feature>
<proteinExistence type="inferred from homology"/>
<dbReference type="STRING" id="1095630.A0A2J6T368"/>
<evidence type="ECO:0000259" key="8">
    <source>
        <dbReference type="Pfam" id="PF07731"/>
    </source>
</evidence>
<dbReference type="Gene3D" id="2.60.40.420">
    <property type="entry name" value="Cupredoxins - blue copper proteins"/>
    <property type="match status" value="3"/>
</dbReference>
<name>A0A2J6T368_9HELO</name>
<evidence type="ECO:0000259" key="7">
    <source>
        <dbReference type="Pfam" id="PF00394"/>
    </source>
</evidence>
<accession>A0A2J6T368</accession>
<evidence type="ECO:0000256" key="1">
    <source>
        <dbReference type="ARBA" id="ARBA00010609"/>
    </source>
</evidence>
<dbReference type="CDD" id="cd13901">
    <property type="entry name" value="CuRO_3_MaLCC_like"/>
    <property type="match status" value="1"/>
</dbReference>
<keyword evidence="11" id="KW-1185">Reference proteome</keyword>
<sequence length="601" mass="67472">MFVGRLLLVVLPVLALCTADSKPQGSSILGTLQQNRLPRFLENNPLPNGLPWGNKNPKHDDPKHPPHTGVTRYYDFTLSRGTASPDGFLKQVMLVNNEFPGPLVEANWGDWIQVTVHNNISGPEDGTSIHWHGLLQKETPWMDGVPSISQCPIAPGSTFTYRFRADVYGTGWYHSHYSAQYLDGLFGAMVIYGPTHTNFDEDLGVIMVQDYFHRPYFSVLKDEMSSNVTLQAQFADNTLINGRMPFNCSLAARGSTCDSSDATYSKFRVRTGKTYKLRLINSGAGSIEYFSIDNHQLTIISNDFVDIIPYNTTIVTLGTGQRTDVLFTPRGNGSIWMRTQTSGKFCGGARSVAPKAQAIILLDDYPEDTIPTTTGNPPPVDNGMCANDPLDLTLPYYPIALPEPSVTYNILINQGFNATGQKLFYMNGNSFQGDYNDPILLLAEQKNYSYPYDPKWNVVNFQTNSSIRINVYNNNTSPHPMHLHGHDFFVLHEGAGLWDGVSINHPENPQRRDTQNLAPFGHVVLQFDADNPGTWPFHCHIGWHLSQGLFMTFMERPNDITQRQIPLVMAETCTKWDAFTKKNVVDQIDSGLRKRERTVRR</sequence>
<keyword evidence="4" id="KW-0186">Copper</keyword>